<name>W1WYA6_9ZZZZ</name>
<dbReference type="GO" id="GO:0009098">
    <property type="term" value="P:L-leucine biosynthetic process"/>
    <property type="evidence" value="ECO:0007669"/>
    <property type="project" value="TreeGrafter"/>
</dbReference>
<protein>
    <submittedName>
        <fullName evidence="3">2-isopropylmalate synthase</fullName>
    </submittedName>
</protein>
<feature type="domain" description="2-isopropylmalate synthase/homocitrate synthase post-catalytic" evidence="2">
    <location>
        <begin position="1"/>
        <end position="68"/>
    </location>
</feature>
<keyword evidence="1" id="KW-0808">Transferase</keyword>
<comment type="caution">
    <text evidence="3">The sequence shown here is derived from an EMBL/GenBank/DDBJ whole genome shotgun (WGS) entry which is preliminary data.</text>
</comment>
<dbReference type="EMBL" id="AZMM01018286">
    <property type="protein sequence ID" value="ETJ22070.1"/>
    <property type="molecule type" value="Genomic_DNA"/>
</dbReference>
<dbReference type="AlphaFoldDB" id="W1WYA6"/>
<organism evidence="3">
    <name type="scientific">human gut metagenome</name>
    <dbReference type="NCBI Taxonomy" id="408170"/>
    <lineage>
        <taxon>unclassified sequences</taxon>
        <taxon>metagenomes</taxon>
        <taxon>organismal metagenomes</taxon>
    </lineage>
</organism>
<feature type="non-terminal residue" evidence="3">
    <location>
        <position position="84"/>
    </location>
</feature>
<evidence type="ECO:0000259" key="2">
    <source>
        <dbReference type="Pfam" id="PF22617"/>
    </source>
</evidence>
<dbReference type="Pfam" id="PF22617">
    <property type="entry name" value="HCS_D2"/>
    <property type="match status" value="1"/>
</dbReference>
<proteinExistence type="predicted"/>
<dbReference type="PANTHER" id="PTHR10277">
    <property type="entry name" value="HOMOCITRATE SYNTHASE-RELATED"/>
    <property type="match status" value="1"/>
</dbReference>
<sequence>QDGVLKNPLTYEIITPELVGVKSNSLPLGKLSGRHAFVEKLRELALDFTEEDIKPLFDKFKSLADKKQEVTDADIRALVAGTMV</sequence>
<accession>W1WYA6</accession>
<reference evidence="3" key="1">
    <citation type="submission" date="2013-12" db="EMBL/GenBank/DDBJ databases">
        <title>A Varibaculum cambriense genome reconstructed from a premature infant gut community with otherwise low bacterial novelty that shifts toward anaerobic metabolism during the third week of life.</title>
        <authorList>
            <person name="Brown C.T."/>
            <person name="Sharon I."/>
            <person name="Thomas B.C."/>
            <person name="Castelle C.J."/>
            <person name="Morowitz M.J."/>
            <person name="Banfield J.F."/>
        </authorList>
    </citation>
    <scope>NUCLEOTIDE SEQUENCE</scope>
</reference>
<evidence type="ECO:0000256" key="1">
    <source>
        <dbReference type="ARBA" id="ARBA00022679"/>
    </source>
</evidence>
<gene>
    <name evidence="3" type="ORF">Q604_UNBC18286G0001</name>
</gene>
<dbReference type="InterPro" id="IPR054691">
    <property type="entry name" value="LeuA/HCS_post-cat"/>
</dbReference>
<dbReference type="InterPro" id="IPR050073">
    <property type="entry name" value="2-IPM_HCS-like"/>
</dbReference>
<dbReference type="Gene3D" id="1.10.238.260">
    <property type="match status" value="1"/>
</dbReference>
<evidence type="ECO:0000313" key="3">
    <source>
        <dbReference type="EMBL" id="ETJ22070.1"/>
    </source>
</evidence>
<dbReference type="PANTHER" id="PTHR10277:SF9">
    <property type="entry name" value="2-ISOPROPYLMALATE SYNTHASE 1, CHLOROPLASTIC-RELATED"/>
    <property type="match status" value="1"/>
</dbReference>
<dbReference type="GO" id="GO:0003852">
    <property type="term" value="F:2-isopropylmalate synthase activity"/>
    <property type="evidence" value="ECO:0007669"/>
    <property type="project" value="TreeGrafter"/>
</dbReference>
<feature type="non-terminal residue" evidence="3">
    <location>
        <position position="1"/>
    </location>
</feature>